<evidence type="ECO:0000313" key="2">
    <source>
        <dbReference type="Proteomes" id="UP000054324"/>
    </source>
</evidence>
<accession>A0A074ZLA7</accession>
<dbReference type="CTD" id="20319395"/>
<protein>
    <submittedName>
        <fullName evidence="1">Uncharacterized protein</fullName>
    </submittedName>
</protein>
<gene>
    <name evidence="1" type="ORF">T265_05213</name>
</gene>
<organism evidence="1 2">
    <name type="scientific">Opisthorchis viverrini</name>
    <name type="common">Southeast Asian liver fluke</name>
    <dbReference type="NCBI Taxonomy" id="6198"/>
    <lineage>
        <taxon>Eukaryota</taxon>
        <taxon>Metazoa</taxon>
        <taxon>Spiralia</taxon>
        <taxon>Lophotrochozoa</taxon>
        <taxon>Platyhelminthes</taxon>
        <taxon>Trematoda</taxon>
        <taxon>Digenea</taxon>
        <taxon>Opisthorchiida</taxon>
        <taxon>Opisthorchiata</taxon>
        <taxon>Opisthorchiidae</taxon>
        <taxon>Opisthorchis</taxon>
    </lineage>
</organism>
<dbReference type="KEGG" id="ovi:T265_05213"/>
<dbReference type="Proteomes" id="UP000054324">
    <property type="component" value="Unassembled WGS sequence"/>
</dbReference>
<reference evidence="1 2" key="1">
    <citation type="submission" date="2013-11" db="EMBL/GenBank/DDBJ databases">
        <title>Opisthorchis viverrini - life in the bile duct.</title>
        <authorList>
            <person name="Young N.D."/>
            <person name="Nagarajan N."/>
            <person name="Lin S.J."/>
            <person name="Korhonen P.K."/>
            <person name="Jex A.R."/>
            <person name="Hall R.S."/>
            <person name="Safavi-Hemami H."/>
            <person name="Kaewkong W."/>
            <person name="Bertrand D."/>
            <person name="Gao S."/>
            <person name="Seet Q."/>
            <person name="Wongkham S."/>
            <person name="Teh B.T."/>
            <person name="Wongkham C."/>
            <person name="Intapan P.M."/>
            <person name="Maleewong W."/>
            <person name="Yang X."/>
            <person name="Hu M."/>
            <person name="Wang Z."/>
            <person name="Hofmann A."/>
            <person name="Sternberg P.W."/>
            <person name="Tan P."/>
            <person name="Wang J."/>
            <person name="Gasser R.B."/>
        </authorList>
    </citation>
    <scope>NUCLEOTIDE SEQUENCE [LARGE SCALE GENOMIC DNA]</scope>
</reference>
<dbReference type="EMBL" id="KL596713">
    <property type="protein sequence ID" value="KER27861.1"/>
    <property type="molecule type" value="Genomic_DNA"/>
</dbReference>
<sequence length="170" mass="19244">MAVSHSTLTNKFTWLYGSDFAANDDDNGDDDKSPSRPTRRLLQFRCLFAVSACAQTDFSLTSCKTFDFQLSKLTHKTHNIGVVLLAENMKASAGRLKRDKSNLRGRHPMGSIGGILNFQLWPSFRKEEPYDEKPSGNMEEVTEAGNLIRRSILMVRQWENLHGFIIFAIT</sequence>
<dbReference type="RefSeq" id="XP_009168421.1">
    <property type="nucleotide sequence ID" value="XM_009170157.1"/>
</dbReference>
<dbReference type="AlphaFoldDB" id="A0A074ZLA7"/>
<evidence type="ECO:0000313" key="1">
    <source>
        <dbReference type="EMBL" id="KER27861.1"/>
    </source>
</evidence>
<proteinExistence type="predicted"/>
<name>A0A074ZLA7_OPIVI</name>
<dbReference type="OrthoDB" id="10542749at2759"/>
<keyword evidence="2" id="KW-1185">Reference proteome</keyword>
<dbReference type="GeneID" id="20319395"/>